<reference evidence="16 17" key="1">
    <citation type="journal article" date="2020" name="Microorganisms">
        <title>Osmotic Adaptation and Compatible Solute Biosynthesis of Phototrophic Bacteria as Revealed from Genome Analyses.</title>
        <authorList>
            <person name="Imhoff J.F."/>
            <person name="Rahn T."/>
            <person name="Kunzel S."/>
            <person name="Keller A."/>
            <person name="Neulinger S.C."/>
        </authorList>
    </citation>
    <scope>NUCLEOTIDE SEQUENCE [LARGE SCALE GENOMIC DNA]</scope>
    <source>
        <strain evidence="16 17">DSM 21303</strain>
    </source>
</reference>
<evidence type="ECO:0000313" key="17">
    <source>
        <dbReference type="Proteomes" id="UP001138802"/>
    </source>
</evidence>
<evidence type="ECO:0000256" key="8">
    <source>
        <dbReference type="ARBA" id="ARBA00022842"/>
    </source>
</evidence>
<evidence type="ECO:0000256" key="11">
    <source>
        <dbReference type="ARBA" id="ARBA00022991"/>
    </source>
</evidence>
<evidence type="ECO:0000256" key="2">
    <source>
        <dbReference type="ARBA" id="ARBA00004236"/>
    </source>
</evidence>
<feature type="transmembrane region" description="Helical" evidence="14">
    <location>
        <begin position="28"/>
        <end position="50"/>
    </location>
</feature>
<accession>A0A9X1B8C8</accession>
<keyword evidence="10 14" id="KW-1133">Transmembrane helix</keyword>
<evidence type="ECO:0000256" key="5">
    <source>
        <dbReference type="ARBA" id="ARBA00022549"/>
    </source>
</evidence>
<dbReference type="NCBIfam" id="NF040861">
    <property type="entry name" value="pufA_517_ASD"/>
    <property type="match status" value="1"/>
</dbReference>
<keyword evidence="12 14" id="KW-0472">Membrane</keyword>
<evidence type="ECO:0000256" key="1">
    <source>
        <dbReference type="ARBA" id="ARBA00002455"/>
    </source>
</evidence>
<keyword evidence="9" id="KW-0076">Bacteriochlorophyll</keyword>
<comment type="caution">
    <text evidence="16">The sequence shown here is derived from an EMBL/GenBank/DDBJ whole genome shotgun (WGS) entry which is preliminary data.</text>
</comment>
<dbReference type="AlphaFoldDB" id="A0A9X1B8C8"/>
<dbReference type="InterPro" id="IPR035889">
    <property type="entry name" value="Light-harvesting_complex"/>
</dbReference>
<evidence type="ECO:0000256" key="4">
    <source>
        <dbReference type="ARBA" id="ARBA00022494"/>
    </source>
</evidence>
<gene>
    <name evidence="16" type="ORF">CKO25_08900</name>
</gene>
<keyword evidence="8" id="KW-0460">Magnesium</keyword>
<evidence type="ECO:0000259" key="15">
    <source>
        <dbReference type="Pfam" id="PF00556"/>
    </source>
</evidence>
<dbReference type="GO" id="GO:0030077">
    <property type="term" value="C:plasma membrane light-harvesting complex"/>
    <property type="evidence" value="ECO:0007669"/>
    <property type="project" value="InterPro"/>
</dbReference>
<evidence type="ECO:0000256" key="13">
    <source>
        <dbReference type="ARBA" id="ARBA00023243"/>
    </source>
</evidence>
<dbReference type="GO" id="GO:0042314">
    <property type="term" value="F:bacteriochlorophyll binding"/>
    <property type="evidence" value="ECO:0007669"/>
    <property type="project" value="UniProtKB-KW"/>
</dbReference>
<dbReference type="RefSeq" id="WP_200387572.1">
    <property type="nucleotide sequence ID" value="NZ_NRSD01000007.1"/>
</dbReference>
<keyword evidence="5" id="KW-0042">Antenna complex</keyword>
<evidence type="ECO:0000256" key="14">
    <source>
        <dbReference type="SAM" id="Phobius"/>
    </source>
</evidence>
<evidence type="ECO:0000256" key="7">
    <source>
        <dbReference type="ARBA" id="ARBA00022723"/>
    </source>
</evidence>
<evidence type="ECO:0000256" key="12">
    <source>
        <dbReference type="ARBA" id="ARBA00023136"/>
    </source>
</evidence>
<evidence type="ECO:0000256" key="3">
    <source>
        <dbReference type="ARBA" id="ARBA00022475"/>
    </source>
</evidence>
<sequence>MLQDAFRNVLNYKPSEQDYRIWLVLNPAVWLIPILFAVLVIALAVHLYAFSLPGKAWDSGKVVPVEEVVVVEEVIVIEEVAPVEEAAPVAEEAAPVAEEAASEEAAPVEAEAAEEVVPADAEPAAETVEEPIPVEVIVAPEAA</sequence>
<feature type="domain" description="Antenna complex alpha/beta subunit" evidence="15">
    <location>
        <begin position="18"/>
        <end position="51"/>
    </location>
</feature>
<comment type="function">
    <text evidence="1">Antenna complexes are light-harvesting systems, which transfer the excitation energy to the reaction centers.</text>
</comment>
<keyword evidence="11" id="KW-0157">Chromophore</keyword>
<proteinExistence type="predicted"/>
<dbReference type="InterPro" id="IPR018332">
    <property type="entry name" value="Antenna_alpha"/>
</dbReference>
<keyword evidence="4" id="KW-0148">Chlorophyll</keyword>
<evidence type="ECO:0000256" key="6">
    <source>
        <dbReference type="ARBA" id="ARBA00022692"/>
    </source>
</evidence>
<dbReference type="Gene3D" id="4.10.220.20">
    <property type="entry name" value="Light-harvesting complex"/>
    <property type="match status" value="1"/>
</dbReference>
<evidence type="ECO:0000256" key="9">
    <source>
        <dbReference type="ARBA" id="ARBA00022956"/>
    </source>
</evidence>
<dbReference type="Proteomes" id="UP001138802">
    <property type="component" value="Unassembled WGS sequence"/>
</dbReference>
<dbReference type="Pfam" id="PF00556">
    <property type="entry name" value="LHC"/>
    <property type="match status" value="1"/>
</dbReference>
<dbReference type="GO" id="GO:0005886">
    <property type="term" value="C:plasma membrane"/>
    <property type="evidence" value="ECO:0007669"/>
    <property type="project" value="UniProtKB-SubCell"/>
</dbReference>
<dbReference type="GO" id="GO:0046872">
    <property type="term" value="F:metal ion binding"/>
    <property type="evidence" value="ECO:0007669"/>
    <property type="project" value="UniProtKB-KW"/>
</dbReference>
<dbReference type="InterPro" id="IPR000066">
    <property type="entry name" value="Antenna_a/b"/>
</dbReference>
<name>A0A9X1B8C8_9GAMM</name>
<protein>
    <recommendedName>
        <fullName evidence="15">Antenna complex alpha/beta subunit domain-containing protein</fullName>
    </recommendedName>
</protein>
<organism evidence="16 17">
    <name type="scientific">Thiocapsa imhoffii</name>
    <dbReference type="NCBI Taxonomy" id="382777"/>
    <lineage>
        <taxon>Bacteria</taxon>
        <taxon>Pseudomonadati</taxon>
        <taxon>Pseudomonadota</taxon>
        <taxon>Gammaproteobacteria</taxon>
        <taxon>Chromatiales</taxon>
        <taxon>Chromatiaceae</taxon>
        <taxon>Thiocapsa</taxon>
    </lineage>
</organism>
<evidence type="ECO:0000256" key="10">
    <source>
        <dbReference type="ARBA" id="ARBA00022989"/>
    </source>
</evidence>
<dbReference type="GO" id="GO:0019684">
    <property type="term" value="P:photosynthesis, light reaction"/>
    <property type="evidence" value="ECO:0007669"/>
    <property type="project" value="InterPro"/>
</dbReference>
<dbReference type="SUPFAM" id="SSF56918">
    <property type="entry name" value="Light-harvesting complex subunits"/>
    <property type="match status" value="1"/>
</dbReference>
<keyword evidence="13" id="KW-0437">Light-harvesting polypeptide</keyword>
<dbReference type="EMBL" id="NRSD01000007">
    <property type="protein sequence ID" value="MBK1644764.1"/>
    <property type="molecule type" value="Genomic_DNA"/>
</dbReference>
<keyword evidence="17" id="KW-1185">Reference proteome</keyword>
<keyword evidence="7" id="KW-0479">Metal-binding</keyword>
<comment type="subcellular location">
    <subcellularLocation>
        <location evidence="2">Cell membrane</location>
    </subcellularLocation>
</comment>
<keyword evidence="6 14" id="KW-0812">Transmembrane</keyword>
<keyword evidence="3" id="KW-1003">Cell membrane</keyword>
<evidence type="ECO:0000313" key="16">
    <source>
        <dbReference type="EMBL" id="MBK1644764.1"/>
    </source>
</evidence>